<protein>
    <submittedName>
        <fullName evidence="1">Uncharacterized protein</fullName>
    </submittedName>
</protein>
<accession>A0A0E9W4Q3</accession>
<dbReference type="AlphaFoldDB" id="A0A0E9W4Q3"/>
<evidence type="ECO:0000313" key="1">
    <source>
        <dbReference type="EMBL" id="JAH85322.1"/>
    </source>
</evidence>
<proteinExistence type="predicted"/>
<sequence>MCYRVLTTLEKKLSNNFSFHPTENLCHTGQDLQIFVYD</sequence>
<reference evidence="1" key="2">
    <citation type="journal article" date="2015" name="Fish Shellfish Immunol.">
        <title>Early steps in the European eel (Anguilla anguilla)-Vibrio vulnificus interaction in the gills: Role of the RtxA13 toxin.</title>
        <authorList>
            <person name="Callol A."/>
            <person name="Pajuelo D."/>
            <person name="Ebbesson L."/>
            <person name="Teles M."/>
            <person name="MacKenzie S."/>
            <person name="Amaro C."/>
        </authorList>
    </citation>
    <scope>NUCLEOTIDE SEQUENCE</scope>
</reference>
<name>A0A0E9W4Q3_ANGAN</name>
<reference evidence="1" key="1">
    <citation type="submission" date="2014-11" db="EMBL/GenBank/DDBJ databases">
        <authorList>
            <person name="Amaro Gonzalez C."/>
        </authorList>
    </citation>
    <scope>NUCLEOTIDE SEQUENCE</scope>
</reference>
<organism evidence="1">
    <name type="scientific">Anguilla anguilla</name>
    <name type="common">European freshwater eel</name>
    <name type="synonym">Muraena anguilla</name>
    <dbReference type="NCBI Taxonomy" id="7936"/>
    <lineage>
        <taxon>Eukaryota</taxon>
        <taxon>Metazoa</taxon>
        <taxon>Chordata</taxon>
        <taxon>Craniata</taxon>
        <taxon>Vertebrata</taxon>
        <taxon>Euteleostomi</taxon>
        <taxon>Actinopterygii</taxon>
        <taxon>Neopterygii</taxon>
        <taxon>Teleostei</taxon>
        <taxon>Anguilliformes</taxon>
        <taxon>Anguillidae</taxon>
        <taxon>Anguilla</taxon>
    </lineage>
</organism>
<dbReference type="EMBL" id="GBXM01023255">
    <property type="protein sequence ID" value="JAH85322.1"/>
    <property type="molecule type" value="Transcribed_RNA"/>
</dbReference>